<sequence length="50" mass="5877">MLYTMLKKIVNAKTYNQTEITKRVNTFFAVGQLEDSEYRELIAQIETVYA</sequence>
<evidence type="ECO:0000313" key="1">
    <source>
        <dbReference type="EMBL" id="MFD2870385.1"/>
    </source>
</evidence>
<name>A0ABW5Y516_9BACL</name>
<organism evidence="1 2">
    <name type="scientific">Kurthia populi</name>
    <dbReference type="NCBI Taxonomy" id="1562132"/>
    <lineage>
        <taxon>Bacteria</taxon>
        <taxon>Bacillati</taxon>
        <taxon>Bacillota</taxon>
        <taxon>Bacilli</taxon>
        <taxon>Bacillales</taxon>
        <taxon>Caryophanaceae</taxon>
        <taxon>Kurthia</taxon>
    </lineage>
</organism>
<accession>A0ABW5Y516</accession>
<evidence type="ECO:0000313" key="2">
    <source>
        <dbReference type="Proteomes" id="UP001597568"/>
    </source>
</evidence>
<dbReference type="RefSeq" id="WP_380149032.1">
    <property type="nucleotide sequence ID" value="NZ_JBHUOR010000138.1"/>
</dbReference>
<keyword evidence="2" id="KW-1185">Reference proteome</keyword>
<reference evidence="2" key="1">
    <citation type="journal article" date="2019" name="Int. J. Syst. Evol. Microbiol.">
        <title>The Global Catalogue of Microorganisms (GCM) 10K type strain sequencing project: providing services to taxonomists for standard genome sequencing and annotation.</title>
        <authorList>
            <consortium name="The Broad Institute Genomics Platform"/>
            <consortium name="The Broad Institute Genome Sequencing Center for Infectious Disease"/>
            <person name="Wu L."/>
            <person name="Ma J."/>
        </authorList>
    </citation>
    <scope>NUCLEOTIDE SEQUENCE [LARGE SCALE GENOMIC DNA]</scope>
    <source>
        <strain evidence="2">KCTC 33522</strain>
    </source>
</reference>
<gene>
    <name evidence="1" type="ORF">ACFSY7_17975</name>
</gene>
<dbReference type="Proteomes" id="UP001597568">
    <property type="component" value="Unassembled WGS sequence"/>
</dbReference>
<proteinExistence type="predicted"/>
<protein>
    <submittedName>
        <fullName evidence="1">Uncharacterized protein</fullName>
    </submittedName>
</protein>
<dbReference type="EMBL" id="JBHUOR010000138">
    <property type="protein sequence ID" value="MFD2870385.1"/>
    <property type="molecule type" value="Genomic_DNA"/>
</dbReference>
<comment type="caution">
    <text evidence="1">The sequence shown here is derived from an EMBL/GenBank/DDBJ whole genome shotgun (WGS) entry which is preliminary data.</text>
</comment>